<organism evidence="1 2">
    <name type="scientific">Candidatus Dojkabacteria bacterium</name>
    <dbReference type="NCBI Taxonomy" id="2099670"/>
    <lineage>
        <taxon>Bacteria</taxon>
        <taxon>Candidatus Dojkabacteria</taxon>
    </lineage>
</organism>
<evidence type="ECO:0000313" key="2">
    <source>
        <dbReference type="Proteomes" id="UP000782843"/>
    </source>
</evidence>
<accession>A0A955L4G2</accession>
<comment type="caution">
    <text evidence="1">The sequence shown here is derived from an EMBL/GenBank/DDBJ whole genome shotgun (WGS) entry which is preliminary data.</text>
</comment>
<dbReference type="EMBL" id="JAGQLG010000222">
    <property type="protein sequence ID" value="MCA9382715.1"/>
    <property type="molecule type" value="Genomic_DNA"/>
</dbReference>
<evidence type="ECO:0000313" key="1">
    <source>
        <dbReference type="EMBL" id="MCA9382715.1"/>
    </source>
</evidence>
<proteinExistence type="predicted"/>
<dbReference type="Proteomes" id="UP000782843">
    <property type="component" value="Unassembled WGS sequence"/>
</dbReference>
<dbReference type="Pfam" id="PF13385">
    <property type="entry name" value="Laminin_G_3"/>
    <property type="match status" value="1"/>
</dbReference>
<dbReference type="SUPFAM" id="SSF49899">
    <property type="entry name" value="Concanavalin A-like lectins/glucanases"/>
    <property type="match status" value="1"/>
</dbReference>
<feature type="non-terminal residue" evidence="1">
    <location>
        <position position="1"/>
    </location>
</feature>
<protein>
    <submittedName>
        <fullName evidence="1">LamG domain-containing protein</fullName>
    </submittedName>
</protein>
<reference evidence="1" key="1">
    <citation type="submission" date="2020-04" db="EMBL/GenBank/DDBJ databases">
        <authorList>
            <person name="Zhang T."/>
        </authorList>
    </citation>
    <scope>NUCLEOTIDE SEQUENCE</scope>
    <source>
        <strain evidence="1">HKST-UBA10</strain>
    </source>
</reference>
<gene>
    <name evidence="1" type="ORF">KC660_04915</name>
</gene>
<dbReference type="InterPro" id="IPR013320">
    <property type="entry name" value="ConA-like_dom_sf"/>
</dbReference>
<reference evidence="1" key="2">
    <citation type="journal article" date="2021" name="Microbiome">
        <title>Successional dynamics and alternative stable states in a saline activated sludge microbial community over 9 years.</title>
        <authorList>
            <person name="Wang Y."/>
            <person name="Ye J."/>
            <person name="Ju F."/>
            <person name="Liu L."/>
            <person name="Boyd J.A."/>
            <person name="Deng Y."/>
            <person name="Parks D.H."/>
            <person name="Jiang X."/>
            <person name="Yin X."/>
            <person name="Woodcroft B.J."/>
            <person name="Tyson G.W."/>
            <person name="Hugenholtz P."/>
            <person name="Polz M.F."/>
            <person name="Zhang T."/>
        </authorList>
    </citation>
    <scope>NUCLEOTIDE SEQUENCE</scope>
    <source>
        <strain evidence="1">HKST-UBA10</strain>
    </source>
</reference>
<sequence>IKKEYANCGYLFTKEAIGGGTEFRLRSSATEDIAMTLFTSAGYYIQQTSDSGIYQADTWSHIVTTYDGSSSTSGIKIYVNGIQVATTSATGGTYTAMSNTSAKLLAGCRMDGANAVYNDYAGQLDDIRIYNYELSASQVRSLMNYSATYFGN</sequence>
<name>A0A955L4G2_9BACT</name>
<dbReference type="Gene3D" id="2.60.120.200">
    <property type="match status" value="1"/>
</dbReference>
<dbReference type="AlphaFoldDB" id="A0A955L4G2"/>